<comment type="catalytic activity">
    <reaction evidence="1">
        <text>(7,8-dihydropterin-6-yl)methyl diphosphate + 4-aminobenzoate = 7,8-dihydropteroate + diphosphate</text>
        <dbReference type="Rhea" id="RHEA:19949"/>
        <dbReference type="ChEBI" id="CHEBI:17836"/>
        <dbReference type="ChEBI" id="CHEBI:17839"/>
        <dbReference type="ChEBI" id="CHEBI:33019"/>
        <dbReference type="ChEBI" id="CHEBI:72950"/>
        <dbReference type="EC" id="2.5.1.15"/>
    </reaction>
</comment>
<evidence type="ECO:0000313" key="28">
    <source>
        <dbReference type="Proteomes" id="UP000184330"/>
    </source>
</evidence>
<evidence type="ECO:0000256" key="24">
    <source>
        <dbReference type="ARBA" id="ARBA00068111"/>
    </source>
</evidence>
<comment type="cofactor">
    <cofactor evidence="4">
        <name>Mg(2+)</name>
        <dbReference type="ChEBI" id="CHEBI:18420"/>
    </cofactor>
</comment>
<keyword evidence="17" id="KW-0067">ATP-binding</keyword>
<keyword evidence="18" id="KW-0460">Magnesium</keyword>
<dbReference type="EC" id="2.5.1.15" evidence="10"/>
<dbReference type="InterPro" id="IPR045031">
    <property type="entry name" value="DHP_synth-like"/>
</dbReference>
<dbReference type="Gene3D" id="3.30.70.560">
    <property type="entry name" value="7,8-Dihydro-6-hydroxymethylpterin-pyrophosphokinase HPPK"/>
    <property type="match status" value="1"/>
</dbReference>
<evidence type="ECO:0000256" key="23">
    <source>
        <dbReference type="ARBA" id="ARBA00067568"/>
    </source>
</evidence>
<name>A0A1L7XC34_9HELO</name>
<dbReference type="EMBL" id="FJOG01000021">
    <property type="protein sequence ID" value="CZR62589.1"/>
    <property type="molecule type" value="Genomic_DNA"/>
</dbReference>
<evidence type="ECO:0000256" key="16">
    <source>
        <dbReference type="ARBA" id="ARBA00022777"/>
    </source>
</evidence>
<comment type="similarity">
    <text evidence="9">In the C-terminal section; belongs to the DHPS family.</text>
</comment>
<keyword evidence="19" id="KW-0289">Folate biosynthesis</keyword>
<dbReference type="FunFam" id="3.20.20.20:FF:000006">
    <property type="entry name" value="Dihydropteroate synthase"/>
    <property type="match status" value="1"/>
</dbReference>
<keyword evidence="28" id="KW-1185">Reference proteome</keyword>
<comment type="similarity">
    <text evidence="22">In the central section; belongs to the HPPK family.</text>
</comment>
<dbReference type="GO" id="GO:0005524">
    <property type="term" value="F:ATP binding"/>
    <property type="evidence" value="ECO:0007669"/>
    <property type="project" value="UniProtKB-KW"/>
</dbReference>
<evidence type="ECO:0000256" key="8">
    <source>
        <dbReference type="ARBA" id="ARBA00009640"/>
    </source>
</evidence>
<dbReference type="EC" id="2.7.6.3" evidence="12"/>
<dbReference type="InterPro" id="IPR000489">
    <property type="entry name" value="Pterin-binding_dom"/>
</dbReference>
<comment type="pathway">
    <text evidence="6">Cofactor biosynthesis; tetrahydrofolate biosynthesis; 2-amino-4-hydroxy-6-hydroxymethyl-7,8-dihydropteridine diphosphate from 7,8-dihydroneopterin triphosphate: step 3/4.</text>
</comment>
<dbReference type="NCBIfam" id="TIGR01498">
    <property type="entry name" value="folK"/>
    <property type="match status" value="1"/>
</dbReference>
<evidence type="ECO:0000256" key="3">
    <source>
        <dbReference type="ARBA" id="ARBA00001353"/>
    </source>
</evidence>
<evidence type="ECO:0000256" key="7">
    <source>
        <dbReference type="ARBA" id="ARBA00005051"/>
    </source>
</evidence>
<feature type="domain" description="Pterin-binding" evidence="26">
    <location>
        <begin position="257"/>
        <end position="531"/>
    </location>
</feature>
<evidence type="ECO:0000256" key="17">
    <source>
        <dbReference type="ARBA" id="ARBA00022840"/>
    </source>
</evidence>
<evidence type="ECO:0000256" key="25">
    <source>
        <dbReference type="SAM" id="MobiDB-lite"/>
    </source>
</evidence>
<feature type="region of interest" description="Disordered" evidence="25">
    <location>
        <begin position="46"/>
        <end position="73"/>
    </location>
</feature>
<dbReference type="CDD" id="cd00739">
    <property type="entry name" value="DHPS"/>
    <property type="match status" value="1"/>
</dbReference>
<keyword evidence="16" id="KW-0418">Kinase</keyword>
<dbReference type="PANTHER" id="PTHR20941">
    <property type="entry name" value="FOLATE SYNTHESIS PROTEINS"/>
    <property type="match status" value="1"/>
</dbReference>
<keyword evidence="13" id="KW-0808">Transferase</keyword>
<dbReference type="PROSITE" id="PS00794">
    <property type="entry name" value="HPPK"/>
    <property type="match status" value="1"/>
</dbReference>
<reference evidence="27 28" key="1">
    <citation type="submission" date="2016-03" db="EMBL/GenBank/DDBJ databases">
        <authorList>
            <person name="Ploux O."/>
        </authorList>
    </citation>
    <scope>NUCLEOTIDE SEQUENCE [LARGE SCALE GENOMIC DNA]</scope>
    <source>
        <strain evidence="27 28">UAMH 11012</strain>
    </source>
</reference>
<dbReference type="Gene3D" id="3.20.20.20">
    <property type="entry name" value="Dihydropteroate synthase-like"/>
    <property type="match status" value="1"/>
</dbReference>
<dbReference type="OrthoDB" id="615426at2759"/>
<evidence type="ECO:0000256" key="18">
    <source>
        <dbReference type="ARBA" id="ARBA00022842"/>
    </source>
</evidence>
<evidence type="ECO:0000256" key="12">
    <source>
        <dbReference type="ARBA" id="ARBA00013253"/>
    </source>
</evidence>
<comment type="similarity">
    <text evidence="8">In the N-terminal section; belongs to the DHNA family.</text>
</comment>
<protein>
    <recommendedName>
        <fullName evidence="23">Folic acid synthesis protein FOL1</fullName>
        <ecNumber evidence="10">2.5.1.15</ecNumber>
        <ecNumber evidence="12">2.7.6.3</ecNumber>
        <ecNumber evidence="11">4.1.2.25</ecNumber>
    </recommendedName>
    <alternativeName>
        <fullName evidence="24">Folic acid synthesis protein fol1</fullName>
    </alternativeName>
</protein>
<dbReference type="InterPro" id="IPR011005">
    <property type="entry name" value="Dihydropteroate_synth-like_sf"/>
</dbReference>
<dbReference type="Pfam" id="PF00809">
    <property type="entry name" value="Pterin_bind"/>
    <property type="match status" value="1"/>
</dbReference>
<evidence type="ECO:0000256" key="19">
    <source>
        <dbReference type="ARBA" id="ARBA00022909"/>
    </source>
</evidence>
<evidence type="ECO:0000256" key="14">
    <source>
        <dbReference type="ARBA" id="ARBA00022723"/>
    </source>
</evidence>
<evidence type="ECO:0000256" key="21">
    <source>
        <dbReference type="ARBA" id="ARBA00058009"/>
    </source>
</evidence>
<organism evidence="27 28">
    <name type="scientific">Phialocephala subalpina</name>
    <dbReference type="NCBI Taxonomy" id="576137"/>
    <lineage>
        <taxon>Eukaryota</taxon>
        <taxon>Fungi</taxon>
        <taxon>Dikarya</taxon>
        <taxon>Ascomycota</taxon>
        <taxon>Pezizomycotina</taxon>
        <taxon>Leotiomycetes</taxon>
        <taxon>Helotiales</taxon>
        <taxon>Mollisiaceae</taxon>
        <taxon>Phialocephala</taxon>
        <taxon>Phialocephala fortinii species complex</taxon>
    </lineage>
</organism>
<evidence type="ECO:0000256" key="11">
    <source>
        <dbReference type="ARBA" id="ARBA00013043"/>
    </source>
</evidence>
<dbReference type="GO" id="GO:0046654">
    <property type="term" value="P:tetrahydrofolate biosynthetic process"/>
    <property type="evidence" value="ECO:0007669"/>
    <property type="project" value="UniProtKB-UniPathway"/>
</dbReference>
<dbReference type="GO" id="GO:0005740">
    <property type="term" value="C:mitochondrial envelope"/>
    <property type="evidence" value="ECO:0007669"/>
    <property type="project" value="TreeGrafter"/>
</dbReference>
<dbReference type="GO" id="GO:0004150">
    <property type="term" value="F:dihydroneopterin aldolase activity"/>
    <property type="evidence" value="ECO:0007669"/>
    <property type="project" value="UniProtKB-EC"/>
</dbReference>
<comment type="catalytic activity">
    <reaction evidence="3">
        <text>7,8-dihydroneopterin = 6-hydroxymethyl-7,8-dihydropterin + glycolaldehyde</text>
        <dbReference type="Rhea" id="RHEA:10540"/>
        <dbReference type="ChEBI" id="CHEBI:17001"/>
        <dbReference type="ChEBI" id="CHEBI:17071"/>
        <dbReference type="ChEBI" id="CHEBI:44841"/>
        <dbReference type="EC" id="4.1.2.25"/>
    </reaction>
</comment>
<gene>
    <name evidence="27" type="ORF">PAC_12486</name>
</gene>
<dbReference type="GO" id="GO:0003848">
    <property type="term" value="F:2-amino-4-hydroxy-6-hydroxymethyldihydropteridine diphosphokinase activity"/>
    <property type="evidence" value="ECO:0007669"/>
    <property type="project" value="UniProtKB-EC"/>
</dbReference>
<dbReference type="InterPro" id="IPR006390">
    <property type="entry name" value="DHP_synth_dom"/>
</dbReference>
<evidence type="ECO:0000256" key="2">
    <source>
        <dbReference type="ARBA" id="ARBA00000198"/>
    </source>
</evidence>
<comment type="catalytic activity">
    <reaction evidence="2">
        <text>6-hydroxymethyl-7,8-dihydropterin + ATP = (7,8-dihydropterin-6-yl)methyl diphosphate + AMP + H(+)</text>
        <dbReference type="Rhea" id="RHEA:11412"/>
        <dbReference type="ChEBI" id="CHEBI:15378"/>
        <dbReference type="ChEBI" id="CHEBI:30616"/>
        <dbReference type="ChEBI" id="CHEBI:44841"/>
        <dbReference type="ChEBI" id="CHEBI:72950"/>
        <dbReference type="ChEBI" id="CHEBI:456215"/>
        <dbReference type="EC" id="2.7.6.3"/>
    </reaction>
</comment>
<proteinExistence type="inferred from homology"/>
<evidence type="ECO:0000256" key="10">
    <source>
        <dbReference type="ARBA" id="ARBA00012458"/>
    </source>
</evidence>
<comment type="pathway">
    <text evidence="7">Cofactor biosynthesis; tetrahydrofolate biosynthesis; 2-amino-4-hydroxy-6-hydroxymethyl-7,8-dihydropteridine diphosphate from 7,8-dihydroneopterin triphosphate: step 4/4.</text>
</comment>
<dbReference type="PROSITE" id="PS50972">
    <property type="entry name" value="PTERIN_BINDING"/>
    <property type="match status" value="1"/>
</dbReference>
<evidence type="ECO:0000256" key="1">
    <source>
        <dbReference type="ARBA" id="ARBA00000012"/>
    </source>
</evidence>
<evidence type="ECO:0000256" key="15">
    <source>
        <dbReference type="ARBA" id="ARBA00022741"/>
    </source>
</evidence>
<accession>A0A1L7XC34</accession>
<dbReference type="InterPro" id="IPR035907">
    <property type="entry name" value="Hppk_sf"/>
</dbReference>
<evidence type="ECO:0000256" key="13">
    <source>
        <dbReference type="ARBA" id="ARBA00022679"/>
    </source>
</evidence>
<dbReference type="SUPFAM" id="SSF51717">
    <property type="entry name" value="Dihydropteroate synthetase-like"/>
    <property type="match status" value="1"/>
</dbReference>
<comment type="pathway">
    <text evidence="5">Cofactor biosynthesis; tetrahydrofolate biosynthesis; 7,8-dihydrofolate from 2-amino-4-hydroxy-6-hydroxymethyl-7,8-dihydropteridine diphosphate and 4-aminobenzoate: step 1/2.</text>
</comment>
<keyword evidence="20" id="KW-0511">Multifunctional enzyme</keyword>
<evidence type="ECO:0000256" key="22">
    <source>
        <dbReference type="ARBA" id="ARBA00061548"/>
    </source>
</evidence>
<comment type="function">
    <text evidence="21">Catalyzes three sequential steps of tetrahydrofolate biosynthesis.</text>
</comment>
<dbReference type="EC" id="4.1.2.25" evidence="11"/>
<feature type="compositionally biased region" description="Polar residues" evidence="25">
    <location>
        <begin position="46"/>
        <end position="67"/>
    </location>
</feature>
<dbReference type="Proteomes" id="UP000184330">
    <property type="component" value="Unassembled WGS sequence"/>
</dbReference>
<evidence type="ECO:0000256" key="9">
    <source>
        <dbReference type="ARBA" id="ARBA00009951"/>
    </source>
</evidence>
<dbReference type="PANTHER" id="PTHR20941:SF1">
    <property type="entry name" value="FOLIC ACID SYNTHESIS PROTEIN FOL1"/>
    <property type="match status" value="1"/>
</dbReference>
<dbReference type="NCBIfam" id="TIGR01496">
    <property type="entry name" value="DHPS"/>
    <property type="match status" value="1"/>
</dbReference>
<dbReference type="InterPro" id="IPR000550">
    <property type="entry name" value="Hppk"/>
</dbReference>
<evidence type="ECO:0000256" key="20">
    <source>
        <dbReference type="ARBA" id="ARBA00023268"/>
    </source>
</evidence>
<sequence>MRAFRIRGSALGAPFPRKNAISVRPLAARKISTPLFLRRHESTSSVGQWTPHSLNPSTISGNQSPIISTPRKDEAKKQTAYIALGSNLGDRIDWIEKACNEMSKRGIKLNRTSSLWETEPMYVTDQDSFVNGVCEVETDLDPIALLNELQSIENALGRKKIVDKGPRNIDLDILLYGDEVVDHERLKVPHPGMFEREFVLRPLAELIPGKTLDPASPWKVAIDYLNALPPPTTPLSTLTPLSKNFPPIRALQSNRKTQVMAIFNMTPDSFSDGGLHFKDRAVVHKPAPEYEMAEKIATAIEAGATMIDIGGQSTAPGAPEVTEAEEISRVVPLVQLIKQVFKGPKCPLISVDTYRAGVAEATIKAGADIINDVSAGVMDPEMLPTVARLGKTICLMHMRGTPSTMNTLTDYTPHGLLPTIATELLSRISAAEDAGIRRWRIILDPGIGFAKTMEQNVEILRRMEVLRDWPGLGGLPWLLGSSRKRFIGHFTGVKKAEKRVWGTAATVAAAVQGGADIVRVHDVGPMAQVVKMSDAIWRV</sequence>
<dbReference type="GO" id="GO:0046872">
    <property type="term" value="F:metal ion binding"/>
    <property type="evidence" value="ECO:0007669"/>
    <property type="project" value="UniProtKB-KW"/>
</dbReference>
<evidence type="ECO:0000256" key="4">
    <source>
        <dbReference type="ARBA" id="ARBA00001946"/>
    </source>
</evidence>
<evidence type="ECO:0000313" key="27">
    <source>
        <dbReference type="EMBL" id="CZR62589.1"/>
    </source>
</evidence>
<dbReference type="UniPathway" id="UPA00077">
    <property type="reaction ID" value="UER00155"/>
</dbReference>
<keyword evidence="14" id="KW-0479">Metal-binding</keyword>
<dbReference type="GO" id="GO:0004156">
    <property type="term" value="F:dihydropteroate synthase activity"/>
    <property type="evidence" value="ECO:0007669"/>
    <property type="project" value="UniProtKB-EC"/>
</dbReference>
<evidence type="ECO:0000256" key="6">
    <source>
        <dbReference type="ARBA" id="ARBA00005013"/>
    </source>
</evidence>
<dbReference type="SUPFAM" id="SSF55083">
    <property type="entry name" value="6-hydroxymethyl-7,8-dihydropterin pyrophosphokinase, HPPK"/>
    <property type="match status" value="1"/>
</dbReference>
<dbReference type="CDD" id="cd00483">
    <property type="entry name" value="HPPK"/>
    <property type="match status" value="1"/>
</dbReference>
<dbReference type="AlphaFoldDB" id="A0A1L7XC34"/>
<evidence type="ECO:0000256" key="5">
    <source>
        <dbReference type="ARBA" id="ARBA00004763"/>
    </source>
</evidence>
<dbReference type="GO" id="GO:0016301">
    <property type="term" value="F:kinase activity"/>
    <property type="evidence" value="ECO:0007669"/>
    <property type="project" value="UniProtKB-KW"/>
</dbReference>
<dbReference type="PROSITE" id="PS00792">
    <property type="entry name" value="DHPS_1"/>
    <property type="match status" value="1"/>
</dbReference>
<keyword evidence="15" id="KW-0547">Nucleotide-binding</keyword>
<evidence type="ECO:0000259" key="26">
    <source>
        <dbReference type="PROSITE" id="PS50972"/>
    </source>
</evidence>
<dbReference type="PROSITE" id="PS00793">
    <property type="entry name" value="DHPS_2"/>
    <property type="match status" value="1"/>
</dbReference>
<dbReference type="GO" id="GO:0046656">
    <property type="term" value="P:folic acid biosynthetic process"/>
    <property type="evidence" value="ECO:0007669"/>
    <property type="project" value="UniProtKB-KW"/>
</dbReference>
<dbReference type="Pfam" id="PF01288">
    <property type="entry name" value="HPPK"/>
    <property type="match status" value="1"/>
</dbReference>
<dbReference type="STRING" id="576137.A0A1L7XC34"/>